<comment type="caution">
    <text evidence="2">The sequence shown here is derived from an EMBL/GenBank/DDBJ whole genome shotgun (WGS) entry which is preliminary data.</text>
</comment>
<organism evidence="2 3">
    <name type="scientific">Mycolicibacter arupensis</name>
    <dbReference type="NCBI Taxonomy" id="342002"/>
    <lineage>
        <taxon>Bacteria</taxon>
        <taxon>Bacillati</taxon>
        <taxon>Actinomycetota</taxon>
        <taxon>Actinomycetes</taxon>
        <taxon>Mycobacteriales</taxon>
        <taxon>Mycobacteriaceae</taxon>
        <taxon>Mycolicibacter</taxon>
    </lineage>
</organism>
<feature type="region of interest" description="Disordered" evidence="1">
    <location>
        <begin position="1"/>
        <end position="41"/>
    </location>
</feature>
<dbReference type="Pfam" id="PF10888">
    <property type="entry name" value="DUF2742"/>
    <property type="match status" value="1"/>
</dbReference>
<evidence type="ECO:0000256" key="1">
    <source>
        <dbReference type="SAM" id="MobiDB-lite"/>
    </source>
</evidence>
<reference evidence="2 3" key="1">
    <citation type="submission" date="2018-09" db="EMBL/GenBank/DDBJ databases">
        <title>Metagenome Assembled Genomes from an Advanced Water Purification Facility.</title>
        <authorList>
            <person name="Stamps B.W."/>
            <person name="Spear J.R."/>
        </authorList>
    </citation>
    <scope>NUCLEOTIDE SEQUENCE [LARGE SCALE GENOMIC DNA]</scope>
    <source>
        <strain evidence="2">Bin_29_2</strain>
    </source>
</reference>
<gene>
    <name evidence="2" type="ORF">E6Q54_01520</name>
</gene>
<evidence type="ECO:0000313" key="2">
    <source>
        <dbReference type="EMBL" id="TXI59974.1"/>
    </source>
</evidence>
<protein>
    <submittedName>
        <fullName evidence="2">DUF2742 domain-containing protein</fullName>
    </submittedName>
</protein>
<proteinExistence type="predicted"/>
<dbReference type="EMBL" id="SSGD01000008">
    <property type="protein sequence ID" value="TXI59974.1"/>
    <property type="molecule type" value="Genomic_DNA"/>
</dbReference>
<evidence type="ECO:0000313" key="3">
    <source>
        <dbReference type="Proteomes" id="UP000321797"/>
    </source>
</evidence>
<accession>A0A5C7YF65</accession>
<dbReference type="OrthoDB" id="4374214at2"/>
<dbReference type="InterPro" id="IPR024384">
    <property type="entry name" value="DUF2742"/>
</dbReference>
<dbReference type="RefSeq" id="WP_083071075.1">
    <property type="nucleotide sequence ID" value="NZ_JACKUJ010000008.1"/>
</dbReference>
<dbReference type="Proteomes" id="UP000321797">
    <property type="component" value="Unassembled WGS sequence"/>
</dbReference>
<dbReference type="AlphaFoldDB" id="A0A5C7YF65"/>
<name>A0A5C7YF65_9MYCO</name>
<sequence length="147" mass="15844">MNPDDRPRTHGVSTSPAQNELRPPGLVAAPKPVGTTTRSNALTGSRQVSWWPVHEFLEAAVTQANCGQLPIAGTPSWQALADTDLAKLMALAVAGEHHVLRIETDQEHRADAAKVIARAEDWPAVSRQIRAGRGGPYVPRLPHQETA</sequence>